<dbReference type="AlphaFoldDB" id="A0A1X9MMC4"/>
<sequence>MEKETIIFLHGIVGNKNAFKKEIAKLKEQYHCICYDLYDVHEVGLSLTVLIERLSHQYKKAKLKKAHLCALSFGSLIAVAFAKKYPDMVESITVVGGYCCQVPSRFYTNVTTMLEKKDQIDYEEWVCEYARLLNPNVDSIAEDSEAIFIQYAKQVHPVVLEKLIRMQLEFDSKTALAGLTMPVLWVMGEYDELYKGTLSHLKTQIPHVEYHEIQRAGHVAHIHQPELFMLLFQTFLRKGHHSKIA</sequence>
<evidence type="ECO:0000313" key="2">
    <source>
        <dbReference type="EMBL" id="ARK32272.1"/>
    </source>
</evidence>
<protein>
    <submittedName>
        <fullName evidence="2">Lipase 1</fullName>
        <ecNumber evidence="2">3.1.1.3</ecNumber>
    </submittedName>
</protein>
<gene>
    <name evidence="2" type="primary">lip1</name>
    <name evidence="2" type="ORF">BkAM31D_21775</name>
</gene>
<dbReference type="KEGG" id="bkw:BkAM31D_21775"/>
<proteinExistence type="predicted"/>
<reference evidence="2 3" key="1">
    <citation type="submission" date="2017-04" db="EMBL/GenBank/DDBJ databases">
        <title>Bacillus krulwichiae AM31D Genome sequencing and assembly.</title>
        <authorList>
            <person name="Krulwich T.A."/>
            <person name="Anastor L."/>
            <person name="Ehrlich R."/>
            <person name="Ehrlich G.D."/>
            <person name="Janto B."/>
        </authorList>
    </citation>
    <scope>NUCLEOTIDE SEQUENCE [LARGE SCALE GENOMIC DNA]</scope>
    <source>
        <strain evidence="2 3">AM31D</strain>
    </source>
</reference>
<dbReference type="SUPFAM" id="SSF53474">
    <property type="entry name" value="alpha/beta-Hydrolases"/>
    <property type="match status" value="1"/>
</dbReference>
<dbReference type="Pfam" id="PF12697">
    <property type="entry name" value="Abhydrolase_6"/>
    <property type="match status" value="1"/>
</dbReference>
<dbReference type="STRING" id="199441.BkAM31D_21775"/>
<accession>A0A1X9MMC4</accession>
<dbReference type="GO" id="GO:0016020">
    <property type="term" value="C:membrane"/>
    <property type="evidence" value="ECO:0007669"/>
    <property type="project" value="TreeGrafter"/>
</dbReference>
<dbReference type="InterPro" id="IPR050266">
    <property type="entry name" value="AB_hydrolase_sf"/>
</dbReference>
<dbReference type="EC" id="3.1.1.3" evidence="2"/>
<dbReference type="Proteomes" id="UP000193006">
    <property type="component" value="Chromosome"/>
</dbReference>
<evidence type="ECO:0000259" key="1">
    <source>
        <dbReference type="Pfam" id="PF12697"/>
    </source>
</evidence>
<feature type="domain" description="AB hydrolase-1" evidence="1">
    <location>
        <begin position="6"/>
        <end position="228"/>
    </location>
</feature>
<dbReference type="InterPro" id="IPR029058">
    <property type="entry name" value="AB_hydrolase_fold"/>
</dbReference>
<dbReference type="GO" id="GO:0004806">
    <property type="term" value="F:triacylglycerol lipase activity"/>
    <property type="evidence" value="ECO:0007669"/>
    <property type="project" value="UniProtKB-EC"/>
</dbReference>
<keyword evidence="3" id="KW-1185">Reference proteome</keyword>
<name>A0A1X9MMC4_9BACI</name>
<dbReference type="PANTHER" id="PTHR43798:SF28">
    <property type="entry name" value="AB HYDROLASE-1 DOMAIN-CONTAINING PROTEIN"/>
    <property type="match status" value="1"/>
</dbReference>
<evidence type="ECO:0000313" key="3">
    <source>
        <dbReference type="Proteomes" id="UP000193006"/>
    </source>
</evidence>
<dbReference type="InterPro" id="IPR000073">
    <property type="entry name" value="AB_hydrolase_1"/>
</dbReference>
<dbReference type="EMBL" id="CP020814">
    <property type="protein sequence ID" value="ARK32272.1"/>
    <property type="molecule type" value="Genomic_DNA"/>
</dbReference>
<dbReference type="PANTHER" id="PTHR43798">
    <property type="entry name" value="MONOACYLGLYCEROL LIPASE"/>
    <property type="match status" value="1"/>
</dbReference>
<dbReference type="Gene3D" id="3.40.50.1820">
    <property type="entry name" value="alpha/beta hydrolase"/>
    <property type="match status" value="1"/>
</dbReference>
<dbReference type="RefSeq" id="WP_235820505.1">
    <property type="nucleotide sequence ID" value="NZ_CP020814.1"/>
</dbReference>
<keyword evidence="2" id="KW-0378">Hydrolase</keyword>
<organism evidence="2 3">
    <name type="scientific">Halalkalibacter krulwichiae</name>
    <dbReference type="NCBI Taxonomy" id="199441"/>
    <lineage>
        <taxon>Bacteria</taxon>
        <taxon>Bacillati</taxon>
        <taxon>Bacillota</taxon>
        <taxon>Bacilli</taxon>
        <taxon>Bacillales</taxon>
        <taxon>Bacillaceae</taxon>
        <taxon>Halalkalibacter</taxon>
    </lineage>
</organism>